<dbReference type="Proteomes" id="UP001198893">
    <property type="component" value="Unassembled WGS sequence"/>
</dbReference>
<keyword evidence="2" id="KW-0812">Transmembrane</keyword>
<evidence type="ECO:0000313" key="5">
    <source>
        <dbReference type="Proteomes" id="UP001198893"/>
    </source>
</evidence>
<protein>
    <submittedName>
        <fullName evidence="4">DUF4190 domain-containing protein</fullName>
    </submittedName>
</protein>
<evidence type="ECO:0000256" key="1">
    <source>
        <dbReference type="SAM" id="MobiDB-lite"/>
    </source>
</evidence>
<proteinExistence type="predicted"/>
<feature type="transmembrane region" description="Helical" evidence="2">
    <location>
        <begin position="116"/>
        <end position="136"/>
    </location>
</feature>
<feature type="region of interest" description="Disordered" evidence="1">
    <location>
        <begin position="1"/>
        <end position="66"/>
    </location>
</feature>
<name>A0AAW4WDP9_9FIRM</name>
<keyword evidence="2" id="KW-0472">Membrane</keyword>
<evidence type="ECO:0000313" key="4">
    <source>
        <dbReference type="EMBL" id="MCC2242898.1"/>
    </source>
</evidence>
<dbReference type="EMBL" id="JAJEQW010000013">
    <property type="protein sequence ID" value="MCC2242898.1"/>
    <property type="molecule type" value="Genomic_DNA"/>
</dbReference>
<keyword evidence="2" id="KW-1133">Transmembrane helix</keyword>
<comment type="caution">
    <text evidence="4">The sequence shown here is derived from an EMBL/GenBank/DDBJ whole genome shotgun (WGS) entry which is preliminary data.</text>
</comment>
<reference evidence="4" key="1">
    <citation type="submission" date="2021-10" db="EMBL/GenBank/DDBJ databases">
        <title>Anaerobic single-cell dispensing facilitates the cultivation of human gut bacteria.</title>
        <authorList>
            <person name="Afrizal A."/>
        </authorList>
    </citation>
    <scope>NUCLEOTIDE SEQUENCE</scope>
    <source>
        <strain evidence="4">CLA-AA-H204</strain>
    </source>
</reference>
<dbReference type="RefSeq" id="WP_227710527.1">
    <property type="nucleotide sequence ID" value="NZ_JAJEQW010000013.1"/>
</dbReference>
<dbReference type="AlphaFoldDB" id="A0AAW4WDP9"/>
<dbReference type="Pfam" id="PF13828">
    <property type="entry name" value="DUF4190"/>
    <property type="match status" value="1"/>
</dbReference>
<dbReference type="InterPro" id="IPR025241">
    <property type="entry name" value="DUF4190"/>
</dbReference>
<feature type="transmembrane region" description="Helical" evidence="2">
    <location>
        <begin position="71"/>
        <end position="104"/>
    </location>
</feature>
<feature type="domain" description="DUF4190" evidence="3">
    <location>
        <begin position="72"/>
        <end position="131"/>
    </location>
</feature>
<accession>A0AAW4WDP9</accession>
<evidence type="ECO:0000256" key="2">
    <source>
        <dbReference type="SAM" id="Phobius"/>
    </source>
</evidence>
<organism evidence="4 5">
    <name type="scientific">Roseburia amylophila</name>
    <dbReference type="NCBI Taxonomy" id="2981794"/>
    <lineage>
        <taxon>Bacteria</taxon>
        <taxon>Bacillati</taxon>
        <taxon>Bacillota</taxon>
        <taxon>Clostridia</taxon>
        <taxon>Lachnospirales</taxon>
        <taxon>Lachnospiraceae</taxon>
        <taxon>Roseburia</taxon>
    </lineage>
</organism>
<feature type="compositionally biased region" description="Low complexity" evidence="1">
    <location>
        <begin position="1"/>
        <end position="59"/>
    </location>
</feature>
<evidence type="ECO:0000259" key="3">
    <source>
        <dbReference type="Pfam" id="PF13828"/>
    </source>
</evidence>
<gene>
    <name evidence="4" type="ORF">LKD47_11385</name>
</gene>
<sequence>MYPDNRNPYPLNQNQNPQYGNPYPLNQNQNPQYGNPYPPNQNQNPQYGNPYPPNYNQRPADNRKEEPGKGFAVASMVLGLISLVLFCTGINIITAILAIVFGIIHLVKQKQNPGMAVAGIVTAVVGILAFVTYWLLIIHAAGRTSGPDEFLRRYEYQFDGEMKAPDDYQDLEDYLQHNFENF</sequence>